<dbReference type="NCBIfam" id="TIGR01935">
    <property type="entry name" value="NOT-MenG"/>
    <property type="match status" value="1"/>
</dbReference>
<accession>A0A2D6YHJ3</accession>
<dbReference type="EC" id="4.1.1.112" evidence="9"/>
<proteinExistence type="inferred from homology"/>
<dbReference type="EC" id="4.1.3.17" evidence="9"/>
<dbReference type="GO" id="GO:0032259">
    <property type="term" value="P:methylation"/>
    <property type="evidence" value="ECO:0007669"/>
    <property type="project" value="UniProtKB-KW"/>
</dbReference>
<comment type="catalytic activity">
    <reaction evidence="7 9">
        <text>oxaloacetate + H(+) = pyruvate + CO2</text>
        <dbReference type="Rhea" id="RHEA:15641"/>
        <dbReference type="ChEBI" id="CHEBI:15361"/>
        <dbReference type="ChEBI" id="CHEBI:15378"/>
        <dbReference type="ChEBI" id="CHEBI:16452"/>
        <dbReference type="ChEBI" id="CHEBI:16526"/>
        <dbReference type="EC" id="4.1.1.112"/>
    </reaction>
</comment>
<gene>
    <name evidence="10" type="ORF">CMN54_04210</name>
</gene>
<dbReference type="GO" id="GO:0046872">
    <property type="term" value="F:metal ion binding"/>
    <property type="evidence" value="ECO:0007669"/>
    <property type="project" value="UniProtKB-KW"/>
</dbReference>
<name>A0A2D6YHJ3_9DELT</name>
<dbReference type="GO" id="GO:0051252">
    <property type="term" value="P:regulation of RNA metabolic process"/>
    <property type="evidence" value="ECO:0007669"/>
    <property type="project" value="InterPro"/>
</dbReference>
<dbReference type="Pfam" id="PF03737">
    <property type="entry name" value="RraA-like"/>
    <property type="match status" value="1"/>
</dbReference>
<comment type="function">
    <text evidence="6 9">Catalyzes the aldol cleavage of 4-hydroxy-4-methyl-2-oxoglutarate (HMG) into 2 molecules of pyruvate. Also contains a secondary oxaloacetate (OAA) decarboxylase activity due to the common pyruvate enolate transition state formed following C-C bond cleavage in the retro-aldol and decarboxylation reactions.</text>
</comment>
<dbReference type="GO" id="GO:0008948">
    <property type="term" value="F:oxaloacetate decarboxylase activity"/>
    <property type="evidence" value="ECO:0007669"/>
    <property type="project" value="UniProtKB-EC"/>
</dbReference>
<evidence type="ECO:0000256" key="8">
    <source>
        <dbReference type="PIRSR" id="PIRSR605493-1"/>
    </source>
</evidence>
<comment type="similarity">
    <text evidence="2 9">Belongs to the class II aldolase/RraA-like family.</text>
</comment>
<sequence length="160" mass="17349">MNFSTADLFDDFDDQLQSCELSFQNFGGVKSFFGQISTIRCHEDNSLICQTLSESGQGKVLVIDGAGSLRRALVGDMIAELARSKDWSGIVVHSAIRDSVAIGNLQIGFKALGTNPRESTKTGSGFRNIPLQVGNICFTPNHWIYCDTDGIEVSPTNLLA</sequence>
<dbReference type="GO" id="GO:0008168">
    <property type="term" value="F:methyltransferase activity"/>
    <property type="evidence" value="ECO:0007669"/>
    <property type="project" value="UniProtKB-KW"/>
</dbReference>
<evidence type="ECO:0000256" key="6">
    <source>
        <dbReference type="ARBA" id="ARBA00025046"/>
    </source>
</evidence>
<evidence type="ECO:0000256" key="2">
    <source>
        <dbReference type="ARBA" id="ARBA00008621"/>
    </source>
</evidence>
<comment type="cofactor">
    <cofactor evidence="9">
        <name>a divalent metal cation</name>
        <dbReference type="ChEBI" id="CHEBI:60240"/>
    </cofactor>
</comment>
<dbReference type="CDD" id="cd16841">
    <property type="entry name" value="RraA_family"/>
    <property type="match status" value="1"/>
</dbReference>
<evidence type="ECO:0000256" key="9">
    <source>
        <dbReference type="RuleBase" id="RU004338"/>
    </source>
</evidence>
<evidence type="ECO:0000313" key="11">
    <source>
        <dbReference type="Proteomes" id="UP000226525"/>
    </source>
</evidence>
<keyword evidence="5 9" id="KW-0456">Lyase</keyword>
<organism evidence="10 11">
    <name type="scientific">SAR324 cluster bacterium</name>
    <dbReference type="NCBI Taxonomy" id="2024889"/>
    <lineage>
        <taxon>Bacteria</taxon>
        <taxon>Deltaproteobacteria</taxon>
        <taxon>SAR324 cluster</taxon>
    </lineage>
</organism>
<protein>
    <recommendedName>
        <fullName evidence="9">4-hydroxy-4-methyl-2-oxoglutarate aldolase</fullName>
        <shortName evidence="9">HMG aldolase</shortName>
        <ecNumber evidence="9">4.1.1.112</ecNumber>
        <ecNumber evidence="9">4.1.3.17</ecNumber>
    </recommendedName>
    <alternativeName>
        <fullName evidence="9">Oxaloacetate decarboxylase</fullName>
    </alternativeName>
</protein>
<comment type="catalytic activity">
    <reaction evidence="1 9">
        <text>4-hydroxy-4-methyl-2-oxoglutarate = 2 pyruvate</text>
        <dbReference type="Rhea" id="RHEA:22748"/>
        <dbReference type="ChEBI" id="CHEBI:15361"/>
        <dbReference type="ChEBI" id="CHEBI:58276"/>
        <dbReference type="EC" id="4.1.3.17"/>
    </reaction>
</comment>
<dbReference type="SUPFAM" id="SSF89562">
    <property type="entry name" value="RraA-like"/>
    <property type="match status" value="1"/>
</dbReference>
<dbReference type="AlphaFoldDB" id="A0A2D6YHJ3"/>
<evidence type="ECO:0000256" key="5">
    <source>
        <dbReference type="ARBA" id="ARBA00023239"/>
    </source>
</evidence>
<comment type="cofactor">
    <cofactor evidence="8">
        <name>Mg(2+)</name>
        <dbReference type="ChEBI" id="CHEBI:18420"/>
    </cofactor>
</comment>
<comment type="subunit">
    <text evidence="3 9">Homotrimer.</text>
</comment>
<dbReference type="EMBL" id="NZEX01000043">
    <property type="protein sequence ID" value="MAH62649.1"/>
    <property type="molecule type" value="Genomic_DNA"/>
</dbReference>
<evidence type="ECO:0000256" key="3">
    <source>
        <dbReference type="ARBA" id="ARBA00011233"/>
    </source>
</evidence>
<evidence type="ECO:0000256" key="1">
    <source>
        <dbReference type="ARBA" id="ARBA00001342"/>
    </source>
</evidence>
<dbReference type="GO" id="GO:0008428">
    <property type="term" value="F:ribonuclease inhibitor activity"/>
    <property type="evidence" value="ECO:0007669"/>
    <property type="project" value="InterPro"/>
</dbReference>
<dbReference type="InterPro" id="IPR036704">
    <property type="entry name" value="RraA/RraA-like_sf"/>
</dbReference>
<evidence type="ECO:0000256" key="7">
    <source>
        <dbReference type="ARBA" id="ARBA00047973"/>
    </source>
</evidence>
<keyword evidence="10" id="KW-0489">Methyltransferase</keyword>
<dbReference type="Proteomes" id="UP000226525">
    <property type="component" value="Unassembled WGS sequence"/>
</dbReference>
<dbReference type="PANTHER" id="PTHR33254">
    <property type="entry name" value="4-HYDROXY-4-METHYL-2-OXOGLUTARATE ALDOLASE 3-RELATED"/>
    <property type="match status" value="1"/>
</dbReference>
<dbReference type="GO" id="GO:0047443">
    <property type="term" value="F:4-hydroxy-4-methyl-2-oxoglutarate aldolase activity"/>
    <property type="evidence" value="ECO:0007669"/>
    <property type="project" value="UniProtKB-EC"/>
</dbReference>
<feature type="binding site" evidence="8">
    <location>
        <position position="98"/>
    </location>
    <ligand>
        <name>Mg(2+)</name>
        <dbReference type="ChEBI" id="CHEBI:18420"/>
    </ligand>
</feature>
<dbReference type="PANTHER" id="PTHR33254:SF4">
    <property type="entry name" value="4-HYDROXY-4-METHYL-2-OXOGLUTARATE ALDOLASE 3-RELATED"/>
    <property type="match status" value="1"/>
</dbReference>
<evidence type="ECO:0000256" key="4">
    <source>
        <dbReference type="ARBA" id="ARBA00022723"/>
    </source>
</evidence>
<keyword evidence="8" id="KW-0460">Magnesium</keyword>
<feature type="binding site" evidence="8">
    <location>
        <begin position="75"/>
        <end position="78"/>
    </location>
    <ligand>
        <name>substrate</name>
    </ligand>
</feature>
<evidence type="ECO:0000313" key="10">
    <source>
        <dbReference type="EMBL" id="MAH62649.1"/>
    </source>
</evidence>
<dbReference type="InterPro" id="IPR005493">
    <property type="entry name" value="RraA/RraA-like"/>
</dbReference>
<keyword evidence="4 8" id="KW-0479">Metal-binding</keyword>
<feature type="binding site" evidence="8">
    <location>
        <position position="97"/>
    </location>
    <ligand>
        <name>substrate</name>
    </ligand>
</feature>
<dbReference type="Gene3D" id="3.50.30.40">
    <property type="entry name" value="Ribonuclease E inhibitor RraA/RraA-like"/>
    <property type="match status" value="1"/>
</dbReference>
<dbReference type="NCBIfam" id="NF006875">
    <property type="entry name" value="PRK09372.1"/>
    <property type="match status" value="1"/>
</dbReference>
<dbReference type="InterPro" id="IPR010203">
    <property type="entry name" value="RraA"/>
</dbReference>
<comment type="caution">
    <text evidence="10">The sequence shown here is derived from an EMBL/GenBank/DDBJ whole genome shotgun (WGS) entry which is preliminary data.</text>
</comment>
<keyword evidence="10" id="KW-0808">Transferase</keyword>
<reference evidence="11" key="1">
    <citation type="submission" date="2017-09" db="EMBL/GenBank/DDBJ databases">
        <title>The Reconstruction of 2,631 Draft Metagenome-Assembled Genomes from the Global Oceans.</title>
        <authorList>
            <person name="Tully B.J."/>
            <person name="Graham E.D."/>
            <person name="Heidelberg J.F."/>
        </authorList>
    </citation>
    <scope>NUCLEOTIDE SEQUENCE [LARGE SCALE GENOMIC DNA]</scope>
</reference>